<keyword evidence="2" id="KW-1185">Reference proteome</keyword>
<evidence type="ECO:0000313" key="2">
    <source>
        <dbReference type="Proteomes" id="UP000430146"/>
    </source>
</evidence>
<reference evidence="1 2" key="1">
    <citation type="submission" date="2019-11" db="EMBL/GenBank/DDBJ databases">
        <authorList>
            <person name="Holert J."/>
        </authorList>
    </citation>
    <scope>NUCLEOTIDE SEQUENCE [LARGE SCALE GENOMIC DNA]</scope>
    <source>
        <strain evidence="1">BC8_1</strain>
    </source>
</reference>
<sequence length="52" mass="5970">MNVDAKRWLEASHCVRSVLDEWFTDAGYGDWITASVLSERIADRLDQEGRLS</sequence>
<name>A0A5S9RA10_MYCVN</name>
<dbReference type="EMBL" id="CACSIP010000064">
    <property type="protein sequence ID" value="CAA0136354.1"/>
    <property type="molecule type" value="Genomic_DNA"/>
</dbReference>
<gene>
    <name evidence="1" type="ORF">AELLOGFF_06492</name>
</gene>
<evidence type="ECO:0000313" key="1">
    <source>
        <dbReference type="EMBL" id="CAA0136354.1"/>
    </source>
</evidence>
<accession>A0A5S9RA10</accession>
<protein>
    <submittedName>
        <fullName evidence="1">Uncharacterized protein</fullName>
    </submittedName>
</protein>
<proteinExistence type="predicted"/>
<dbReference type="AlphaFoldDB" id="A0A5S9RA10"/>
<dbReference type="Proteomes" id="UP000430146">
    <property type="component" value="Unassembled WGS sequence"/>
</dbReference>
<organism evidence="1 2">
    <name type="scientific">Mycolicibacterium vanbaalenii</name>
    <name type="common">Mycobacterium vanbaalenii</name>
    <dbReference type="NCBI Taxonomy" id="110539"/>
    <lineage>
        <taxon>Bacteria</taxon>
        <taxon>Bacillati</taxon>
        <taxon>Actinomycetota</taxon>
        <taxon>Actinomycetes</taxon>
        <taxon>Mycobacteriales</taxon>
        <taxon>Mycobacteriaceae</taxon>
        <taxon>Mycolicibacterium</taxon>
    </lineage>
</organism>